<dbReference type="AlphaFoldDB" id="A0A9X4KEA6"/>
<evidence type="ECO:0000313" key="1">
    <source>
        <dbReference type="EMBL" id="MDG0790345.1"/>
    </source>
</evidence>
<dbReference type="EMBL" id="JAPDHZ010000002">
    <property type="protein sequence ID" value="MDG0790345.1"/>
    <property type="molecule type" value="Genomic_DNA"/>
</dbReference>
<name>A0A9X4KEA6_9BACL</name>
<dbReference type="InterPro" id="IPR018679">
    <property type="entry name" value="DUF2161"/>
</dbReference>
<organism evidence="1 2">
    <name type="scientific">Cohnella ginsengisoli</name>
    <dbReference type="NCBI Taxonomy" id="425004"/>
    <lineage>
        <taxon>Bacteria</taxon>
        <taxon>Bacillati</taxon>
        <taxon>Bacillota</taxon>
        <taxon>Bacilli</taxon>
        <taxon>Bacillales</taxon>
        <taxon>Paenibacillaceae</taxon>
        <taxon>Cohnella</taxon>
    </lineage>
</organism>
<dbReference type="Pfam" id="PF09929">
    <property type="entry name" value="DUF2161"/>
    <property type="match status" value="1"/>
</dbReference>
<accession>A0A9X4KEA6</accession>
<dbReference type="RefSeq" id="WP_277564188.1">
    <property type="nucleotide sequence ID" value="NZ_JAPDHZ010000002.1"/>
</dbReference>
<dbReference type="Proteomes" id="UP001153387">
    <property type="component" value="Unassembled WGS sequence"/>
</dbReference>
<protein>
    <submittedName>
        <fullName evidence="1">DUF2161 family putative PD-(D/E)XK-type phosphodiesterase</fullName>
    </submittedName>
</protein>
<gene>
    <name evidence="1" type="ORF">OMP38_05395</name>
</gene>
<reference evidence="1 2" key="1">
    <citation type="submission" date="2022-10" db="EMBL/GenBank/DDBJ databases">
        <title>Comparative genomic analysis of Cohnella hashimotonis sp. nov., isolated from the International Space Station.</title>
        <authorList>
            <person name="Simpson A."/>
            <person name="Venkateswaran K."/>
        </authorList>
    </citation>
    <scope>NUCLEOTIDE SEQUENCE [LARGE SCALE GENOMIC DNA]</scope>
    <source>
        <strain evidence="1 2">DSM 18997</strain>
    </source>
</reference>
<comment type="caution">
    <text evidence="1">The sequence shown here is derived from an EMBL/GenBank/DDBJ whole genome shotgun (WGS) entry which is preliminary data.</text>
</comment>
<evidence type="ECO:0000313" key="2">
    <source>
        <dbReference type="Proteomes" id="UP001153387"/>
    </source>
</evidence>
<proteinExistence type="predicted"/>
<keyword evidence="2" id="KW-1185">Reference proteome</keyword>
<sequence>MAVKYETELYPALKAFWTARGYEVKAEIKGCDLVGIRPDESLPVIVEMKKTFTLALLLQGLERQRTGAAVWLAVERNRVKKGAHNQRFGEISDLCRRLSLGFMTVTFYKTKPPVIEVWCEIGSPPAGAIPAAVAENIAERYAAAAIAAPLLPVAVPTARSSGRRKGAAKLLKEFAGRSGDYNVGGSTKRKLVTAYRERALQCALALRCTDAPALAPREVGALTGVADPGQLLRSNYYGWFAKAGRGLYALTPAGRAALLEYAEAVSYWTTRFPWAAAAVSERSTADAAVVAESDAEGADGADDTDGVSSAATYYIEELQRR</sequence>